<gene>
    <name evidence="1" type="ORF">SDC9_105399</name>
</gene>
<accession>A0A645B0J6</accession>
<sequence>MVVRINKFVESLVQDLINHGHTGNRADLEMSCMQLSYAIFMAVLTPRIFTQLDLEDAGNQKTFVHSLVHKIL</sequence>
<protein>
    <submittedName>
        <fullName evidence="1">Uncharacterized protein</fullName>
    </submittedName>
</protein>
<dbReference type="EMBL" id="VSSQ01016835">
    <property type="protein sequence ID" value="MPM58568.1"/>
    <property type="molecule type" value="Genomic_DNA"/>
</dbReference>
<organism evidence="1">
    <name type="scientific">bioreactor metagenome</name>
    <dbReference type="NCBI Taxonomy" id="1076179"/>
    <lineage>
        <taxon>unclassified sequences</taxon>
        <taxon>metagenomes</taxon>
        <taxon>ecological metagenomes</taxon>
    </lineage>
</organism>
<proteinExistence type="predicted"/>
<reference evidence="1" key="1">
    <citation type="submission" date="2019-08" db="EMBL/GenBank/DDBJ databases">
        <authorList>
            <person name="Kucharzyk K."/>
            <person name="Murdoch R.W."/>
            <person name="Higgins S."/>
            <person name="Loffler F."/>
        </authorList>
    </citation>
    <scope>NUCLEOTIDE SEQUENCE</scope>
</reference>
<name>A0A645B0J6_9ZZZZ</name>
<dbReference type="AlphaFoldDB" id="A0A645B0J6"/>
<evidence type="ECO:0000313" key="1">
    <source>
        <dbReference type="EMBL" id="MPM58568.1"/>
    </source>
</evidence>
<comment type="caution">
    <text evidence="1">The sequence shown here is derived from an EMBL/GenBank/DDBJ whole genome shotgun (WGS) entry which is preliminary data.</text>
</comment>